<evidence type="ECO:0000313" key="1">
    <source>
        <dbReference type="EMBL" id="KAB7495282.1"/>
    </source>
</evidence>
<dbReference type="CDD" id="cd07501">
    <property type="entry name" value="HAD_MDP-1_like"/>
    <property type="match status" value="1"/>
</dbReference>
<dbReference type="NCBIfam" id="TIGR01681">
    <property type="entry name" value="HAD-SF-IIIC"/>
    <property type="match status" value="1"/>
</dbReference>
<dbReference type="SUPFAM" id="SSF56784">
    <property type="entry name" value="HAD-like"/>
    <property type="match status" value="1"/>
</dbReference>
<dbReference type="SFLD" id="SFLDG01131">
    <property type="entry name" value="C1.5.2:_MDP_Like"/>
    <property type="match status" value="1"/>
</dbReference>
<dbReference type="SFLD" id="SFLDS00003">
    <property type="entry name" value="Haloacid_Dehalogenase"/>
    <property type="match status" value="1"/>
</dbReference>
<dbReference type="PANTHER" id="PTHR17901">
    <property type="entry name" value="MAGNESIUM-DEPENDENT PHOSPHATASE 1 MDP1"/>
    <property type="match status" value="1"/>
</dbReference>
<dbReference type="Gene3D" id="3.40.50.1000">
    <property type="entry name" value="HAD superfamily/HAD-like"/>
    <property type="match status" value="1"/>
</dbReference>
<sequence>MTKKPKLIAFDLDYTLWPFWVDTHVDPPFRKDGSGDIIDMQGRNIKCYKEVPEVLKRLHTEGYLLTVASRTSEIDGALQLVKLHGWDKYFSILEIYPGCKITHFNKLKTKTGLDFSEMLFFDDEHRNKIDLQKIGVHTILVKDGVTENLVKDGLQEYAQRFQ</sequence>
<dbReference type="EMBL" id="SEYY01022796">
    <property type="protein sequence ID" value="KAB7495282.1"/>
    <property type="molecule type" value="Genomic_DNA"/>
</dbReference>
<organism evidence="1 2">
    <name type="scientific">Armadillidium nasatum</name>
    <dbReference type="NCBI Taxonomy" id="96803"/>
    <lineage>
        <taxon>Eukaryota</taxon>
        <taxon>Metazoa</taxon>
        <taxon>Ecdysozoa</taxon>
        <taxon>Arthropoda</taxon>
        <taxon>Crustacea</taxon>
        <taxon>Multicrustacea</taxon>
        <taxon>Malacostraca</taxon>
        <taxon>Eumalacostraca</taxon>
        <taxon>Peracarida</taxon>
        <taxon>Isopoda</taxon>
        <taxon>Oniscidea</taxon>
        <taxon>Crinocheta</taxon>
        <taxon>Armadillidiidae</taxon>
        <taxon>Armadillidium</taxon>
    </lineage>
</organism>
<dbReference type="InterPro" id="IPR036412">
    <property type="entry name" value="HAD-like_sf"/>
</dbReference>
<dbReference type="OrthoDB" id="2865258at2759"/>
<dbReference type="InterPro" id="IPR010033">
    <property type="entry name" value="HAD_SF_ppase_IIIC"/>
</dbReference>
<dbReference type="InterPro" id="IPR035679">
    <property type="entry name" value="MDP-1_euk"/>
</dbReference>
<evidence type="ECO:0000313" key="2">
    <source>
        <dbReference type="Proteomes" id="UP000326759"/>
    </source>
</evidence>
<dbReference type="Pfam" id="PF12689">
    <property type="entry name" value="Acid_PPase"/>
    <property type="match status" value="1"/>
</dbReference>
<accession>A0A5N5SN75</accession>
<protein>
    <submittedName>
        <fullName evidence="1">Magnesium-dependent phosphatase 1</fullName>
    </submittedName>
</protein>
<dbReference type="NCBIfam" id="TIGR01685">
    <property type="entry name" value="MDP-1"/>
    <property type="match status" value="1"/>
</dbReference>
<gene>
    <name evidence="1" type="primary">Mdp1</name>
    <name evidence="1" type="ORF">Anas_09947</name>
</gene>
<dbReference type="GO" id="GO:0003993">
    <property type="term" value="F:acid phosphatase activity"/>
    <property type="evidence" value="ECO:0007669"/>
    <property type="project" value="TreeGrafter"/>
</dbReference>
<dbReference type="AlphaFoldDB" id="A0A5N5SN75"/>
<dbReference type="InterPro" id="IPR023214">
    <property type="entry name" value="HAD_sf"/>
</dbReference>
<comment type="caution">
    <text evidence="1">The sequence shown here is derived from an EMBL/GenBank/DDBJ whole genome shotgun (WGS) entry which is preliminary data.</text>
</comment>
<dbReference type="SFLD" id="SFLDG01129">
    <property type="entry name" value="C1.5:_HAD__Beta-PGM__Phosphata"/>
    <property type="match status" value="1"/>
</dbReference>
<name>A0A5N5SN75_9CRUS</name>
<reference evidence="1 2" key="1">
    <citation type="journal article" date="2019" name="PLoS Biol.">
        <title>Sex chromosomes control vertical transmission of feminizing Wolbachia symbionts in an isopod.</title>
        <authorList>
            <person name="Becking T."/>
            <person name="Chebbi M.A."/>
            <person name="Giraud I."/>
            <person name="Moumen B."/>
            <person name="Laverre T."/>
            <person name="Caubet Y."/>
            <person name="Peccoud J."/>
            <person name="Gilbert C."/>
            <person name="Cordaux R."/>
        </authorList>
    </citation>
    <scope>NUCLEOTIDE SEQUENCE [LARGE SCALE GENOMIC DNA]</scope>
    <source>
        <strain evidence="1">ANa2</strain>
        <tissue evidence="1">Whole body excluding digestive tract and cuticle</tissue>
    </source>
</reference>
<dbReference type="Proteomes" id="UP000326759">
    <property type="component" value="Unassembled WGS sequence"/>
</dbReference>
<dbReference type="InterPro" id="IPR010036">
    <property type="entry name" value="MDP_1_eu_arc"/>
</dbReference>
<dbReference type="PANTHER" id="PTHR17901:SF14">
    <property type="entry name" value="MAGNESIUM-DEPENDENT PHOSPHATASE 1"/>
    <property type="match status" value="1"/>
</dbReference>
<proteinExistence type="predicted"/>
<keyword evidence="2" id="KW-1185">Reference proteome</keyword>